<feature type="binding site" evidence="14">
    <location>
        <position position="152"/>
    </location>
    <ligand>
        <name>ATP</name>
        <dbReference type="ChEBI" id="CHEBI:30616"/>
    </ligand>
</feature>
<dbReference type="FunFam" id="3.90.870.10:FF:000009">
    <property type="entry name" value="Threonylcarbamoyl-AMP synthase, putative"/>
    <property type="match status" value="1"/>
</dbReference>
<feature type="binding site" evidence="14">
    <location>
        <position position="118"/>
    </location>
    <ligand>
        <name>ATP</name>
        <dbReference type="ChEBI" id="CHEBI:30616"/>
    </ligand>
</feature>
<evidence type="ECO:0000256" key="3">
    <source>
        <dbReference type="ARBA" id="ARBA00012584"/>
    </source>
</evidence>
<dbReference type="Proteomes" id="UP000236642">
    <property type="component" value="Unassembled WGS sequence"/>
</dbReference>
<evidence type="ECO:0000259" key="15">
    <source>
        <dbReference type="PROSITE" id="PS51163"/>
    </source>
</evidence>
<dbReference type="GO" id="GO:0003725">
    <property type="term" value="F:double-stranded RNA binding"/>
    <property type="evidence" value="ECO:0007669"/>
    <property type="project" value="UniProtKB-UniRule"/>
</dbReference>
<evidence type="ECO:0000256" key="6">
    <source>
        <dbReference type="ARBA" id="ARBA00022679"/>
    </source>
</evidence>
<name>A0A2H5Y800_9CHLR</name>
<dbReference type="GO" id="GO:0006450">
    <property type="term" value="P:regulation of translational fidelity"/>
    <property type="evidence" value="ECO:0007669"/>
    <property type="project" value="TreeGrafter"/>
</dbReference>
<keyword evidence="6 13" id="KW-0808">Transferase</keyword>
<accession>A0A2H5Y800</accession>
<dbReference type="GO" id="GO:0061710">
    <property type="term" value="F:L-threonylcarbamoyladenylate synthase"/>
    <property type="evidence" value="ECO:0007669"/>
    <property type="project" value="UniProtKB-EC"/>
</dbReference>
<evidence type="ECO:0000256" key="13">
    <source>
        <dbReference type="PIRNR" id="PIRNR004930"/>
    </source>
</evidence>
<dbReference type="InterPro" id="IPR006070">
    <property type="entry name" value="Sua5-like_dom"/>
</dbReference>
<keyword evidence="9 13" id="KW-0547">Nucleotide-binding</keyword>
<feature type="binding site" evidence="14">
    <location>
        <position position="59"/>
    </location>
    <ligand>
        <name>ATP</name>
        <dbReference type="ChEBI" id="CHEBI:30616"/>
    </ligand>
</feature>
<feature type="domain" description="YrdC-like" evidence="15">
    <location>
        <begin position="14"/>
        <end position="200"/>
    </location>
</feature>
<keyword evidence="7 13" id="KW-0819">tRNA processing</keyword>
<sequence length="350" mass="37211">MTRVIPVDPQHPDPEVIARAAEILRQGGLVAFPTETVYGLGANGLDPTALARLFEAKGRPATDPVILHIADLDALPQLTREIPPAAWTLARRFWPGPLTMVLPKQPSVPDLATAGLPTVAIRMPAHPVALALIRAAGVPIAAPSANRFGHTSPTTAQHVLEDLGGRIAMILDAGPTAIGVESTVVDLTRPVPTILRPGGLPREALEEILGPVAVFDRSVAGPAPAPGMLSKHYAPRAEMVVLIGPGDWIRLRLRELASRYLQEGHRVGLMIAEEDRPAVADLPAEIAVLGSEGDLEGIARRLYPAMRDLDARGLDLILARDFGTRGLGLAIRDRLVRAAGGRVMRAEDSP</sequence>
<keyword evidence="10 13" id="KW-0067">ATP-binding</keyword>
<dbReference type="GO" id="GO:0005524">
    <property type="term" value="F:ATP binding"/>
    <property type="evidence" value="ECO:0007669"/>
    <property type="project" value="UniProtKB-UniRule"/>
</dbReference>
<evidence type="ECO:0000256" key="10">
    <source>
        <dbReference type="ARBA" id="ARBA00022840"/>
    </source>
</evidence>
<comment type="caution">
    <text evidence="16">The sequence shown here is derived from an EMBL/GenBank/DDBJ whole genome shotgun (WGS) entry which is preliminary data.</text>
</comment>
<keyword evidence="8 13" id="KW-0548">Nucleotidyltransferase</keyword>
<feature type="binding site" evidence="14">
    <location>
        <position position="122"/>
    </location>
    <ligand>
        <name>L-threonine</name>
        <dbReference type="ChEBI" id="CHEBI:57926"/>
    </ligand>
</feature>
<feature type="binding site" evidence="14">
    <location>
        <position position="233"/>
    </location>
    <ligand>
        <name>ATP</name>
        <dbReference type="ChEBI" id="CHEBI:30616"/>
    </ligand>
</feature>
<feature type="binding site" evidence="14">
    <location>
        <position position="182"/>
    </location>
    <ligand>
        <name>L-threonine</name>
        <dbReference type="ChEBI" id="CHEBI:57926"/>
    </ligand>
</feature>
<dbReference type="InterPro" id="IPR010923">
    <property type="entry name" value="T(6)A37_SUA5"/>
</dbReference>
<dbReference type="PIRSF" id="PIRSF004930">
    <property type="entry name" value="Tln_factor_SUA5"/>
    <property type="match status" value="1"/>
</dbReference>
<dbReference type="PANTHER" id="PTHR17490">
    <property type="entry name" value="SUA5"/>
    <property type="match status" value="1"/>
</dbReference>
<dbReference type="AlphaFoldDB" id="A0A2H5Y800"/>
<feature type="binding site" evidence="14">
    <location>
        <position position="196"/>
    </location>
    <ligand>
        <name>ATP</name>
        <dbReference type="ChEBI" id="CHEBI:30616"/>
    </ligand>
</feature>
<dbReference type="InterPro" id="IPR038385">
    <property type="entry name" value="Sua5/YwlC_C"/>
</dbReference>
<dbReference type="Pfam" id="PF01300">
    <property type="entry name" value="Sua5_yciO_yrdC"/>
    <property type="match status" value="1"/>
</dbReference>
<dbReference type="EC" id="2.7.7.87" evidence="3 13"/>
<feature type="binding site" evidence="14">
    <location>
        <position position="144"/>
    </location>
    <ligand>
        <name>ATP</name>
        <dbReference type="ChEBI" id="CHEBI:30616"/>
    </ligand>
</feature>
<dbReference type="Gene3D" id="3.40.50.11030">
    <property type="entry name" value="Threonylcarbamoyl-AMP synthase, C-terminal domain"/>
    <property type="match status" value="1"/>
</dbReference>
<dbReference type="GO" id="GO:0005737">
    <property type="term" value="C:cytoplasm"/>
    <property type="evidence" value="ECO:0007669"/>
    <property type="project" value="UniProtKB-SubCell"/>
</dbReference>
<evidence type="ECO:0000256" key="11">
    <source>
        <dbReference type="ARBA" id="ARBA00029774"/>
    </source>
</evidence>
<dbReference type="PANTHER" id="PTHR17490:SF16">
    <property type="entry name" value="THREONYLCARBAMOYL-AMP SYNTHASE"/>
    <property type="match status" value="1"/>
</dbReference>
<dbReference type="InterPro" id="IPR017945">
    <property type="entry name" value="DHBP_synth_RibB-like_a/b_dom"/>
</dbReference>
<evidence type="ECO:0000256" key="7">
    <source>
        <dbReference type="ARBA" id="ARBA00022694"/>
    </source>
</evidence>
<proteinExistence type="inferred from homology"/>
<dbReference type="GO" id="GO:0008033">
    <property type="term" value="P:tRNA processing"/>
    <property type="evidence" value="ECO:0007669"/>
    <property type="project" value="UniProtKB-KW"/>
</dbReference>
<evidence type="ECO:0000313" key="16">
    <source>
        <dbReference type="EMBL" id="GBD09562.1"/>
    </source>
</evidence>
<evidence type="ECO:0000256" key="9">
    <source>
        <dbReference type="ARBA" id="ARBA00022741"/>
    </source>
</evidence>
<organism evidence="16 17">
    <name type="scientific">Candidatus Thermoflexus japonica</name>
    <dbReference type="NCBI Taxonomy" id="2035417"/>
    <lineage>
        <taxon>Bacteria</taxon>
        <taxon>Bacillati</taxon>
        <taxon>Chloroflexota</taxon>
        <taxon>Thermoflexia</taxon>
        <taxon>Thermoflexales</taxon>
        <taxon>Thermoflexaceae</taxon>
        <taxon>Thermoflexus</taxon>
    </lineage>
</organism>
<feature type="binding site" evidence="14">
    <location>
        <position position="36"/>
    </location>
    <ligand>
        <name>L-threonine</name>
        <dbReference type="ChEBI" id="CHEBI:57926"/>
    </ligand>
</feature>
<gene>
    <name evidence="16" type="primary">ywlC</name>
    <name evidence="16" type="ORF">HRbin22_01819</name>
</gene>
<dbReference type="NCBIfam" id="TIGR00057">
    <property type="entry name" value="L-threonylcarbamoyladenylate synthase"/>
    <property type="match status" value="1"/>
</dbReference>
<evidence type="ECO:0000256" key="4">
    <source>
        <dbReference type="ARBA" id="ARBA00015492"/>
    </source>
</evidence>
<evidence type="ECO:0000313" key="17">
    <source>
        <dbReference type="Proteomes" id="UP000236642"/>
    </source>
</evidence>
<reference evidence="17" key="1">
    <citation type="submission" date="2017-09" db="EMBL/GenBank/DDBJ databases">
        <title>Metaegenomics of thermophilic ammonia-oxidizing enrichment culture.</title>
        <authorList>
            <person name="Kato S."/>
            <person name="Suzuki K."/>
        </authorList>
    </citation>
    <scope>NUCLEOTIDE SEQUENCE [LARGE SCALE GENOMIC DNA]</scope>
</reference>
<evidence type="ECO:0000256" key="2">
    <source>
        <dbReference type="ARBA" id="ARBA00007663"/>
    </source>
</evidence>
<evidence type="ECO:0000256" key="8">
    <source>
        <dbReference type="ARBA" id="ARBA00022695"/>
    </source>
</evidence>
<comment type="similarity">
    <text evidence="2 13">Belongs to the SUA5 family.</text>
</comment>
<comment type="function">
    <text evidence="13">Required for the formation of a threonylcarbamoyl group on adenosine at position 37 (t(6)A37) in tRNAs that read codons beginning with adenine.</text>
</comment>
<feature type="binding site" evidence="14">
    <location>
        <position position="68"/>
    </location>
    <ligand>
        <name>L-threonine</name>
        <dbReference type="ChEBI" id="CHEBI:57926"/>
    </ligand>
</feature>
<dbReference type="InterPro" id="IPR005145">
    <property type="entry name" value="Sua5_C"/>
</dbReference>
<evidence type="ECO:0000256" key="1">
    <source>
        <dbReference type="ARBA" id="ARBA00004496"/>
    </source>
</evidence>
<dbReference type="SUPFAM" id="SSF55821">
    <property type="entry name" value="YrdC/RibB"/>
    <property type="match status" value="1"/>
</dbReference>
<comment type="subcellular location">
    <subcellularLocation>
        <location evidence="1 13">Cytoplasm</location>
    </subcellularLocation>
</comment>
<dbReference type="PROSITE" id="PS51163">
    <property type="entry name" value="YRDC"/>
    <property type="match status" value="1"/>
</dbReference>
<evidence type="ECO:0000256" key="5">
    <source>
        <dbReference type="ARBA" id="ARBA00022490"/>
    </source>
</evidence>
<dbReference type="EMBL" id="BEHY01000050">
    <property type="protein sequence ID" value="GBD09562.1"/>
    <property type="molecule type" value="Genomic_DNA"/>
</dbReference>
<evidence type="ECO:0000256" key="12">
    <source>
        <dbReference type="ARBA" id="ARBA00048366"/>
    </source>
</evidence>
<evidence type="ECO:0000256" key="14">
    <source>
        <dbReference type="PIRSR" id="PIRSR004930-1"/>
    </source>
</evidence>
<dbReference type="Pfam" id="PF03481">
    <property type="entry name" value="Sua5_C"/>
    <property type="match status" value="1"/>
</dbReference>
<dbReference type="GO" id="GO:0000049">
    <property type="term" value="F:tRNA binding"/>
    <property type="evidence" value="ECO:0007669"/>
    <property type="project" value="TreeGrafter"/>
</dbReference>
<dbReference type="InterPro" id="IPR050156">
    <property type="entry name" value="TC-AMP_synthase_SUA5"/>
</dbReference>
<comment type="catalytic activity">
    <reaction evidence="12 13">
        <text>L-threonine + hydrogencarbonate + ATP = L-threonylcarbamoyladenylate + diphosphate + H2O</text>
        <dbReference type="Rhea" id="RHEA:36407"/>
        <dbReference type="ChEBI" id="CHEBI:15377"/>
        <dbReference type="ChEBI" id="CHEBI:17544"/>
        <dbReference type="ChEBI" id="CHEBI:30616"/>
        <dbReference type="ChEBI" id="CHEBI:33019"/>
        <dbReference type="ChEBI" id="CHEBI:57926"/>
        <dbReference type="ChEBI" id="CHEBI:73682"/>
        <dbReference type="EC" id="2.7.7.87"/>
    </reaction>
</comment>
<protein>
    <recommendedName>
        <fullName evidence="4 13">Threonylcarbamoyl-AMP synthase</fullName>
        <shortName evidence="13">TC-AMP synthase</shortName>
        <ecNumber evidence="3 13">2.7.7.87</ecNumber>
    </recommendedName>
    <alternativeName>
        <fullName evidence="11 13">L-threonylcarbamoyladenylate synthase</fullName>
    </alternativeName>
</protein>
<feature type="binding site" evidence="14">
    <location>
        <position position="142"/>
    </location>
    <ligand>
        <name>L-threonine</name>
        <dbReference type="ChEBI" id="CHEBI:57926"/>
    </ligand>
</feature>
<keyword evidence="5 13" id="KW-0963">Cytoplasm</keyword>
<dbReference type="Gene3D" id="3.90.870.10">
    <property type="entry name" value="DHBP synthase"/>
    <property type="match status" value="1"/>
</dbReference>